<reference evidence="3 4" key="1">
    <citation type="submission" date="2016-10" db="EMBL/GenBank/DDBJ databases">
        <authorList>
            <person name="Cai Z."/>
        </authorList>
    </citation>
    <scope>NUCLEOTIDE SEQUENCE [LARGE SCALE GENOMIC DNA]</scope>
</reference>
<dbReference type="AlphaFoldDB" id="A0A383VVF6"/>
<name>A0A383VVF6_TETOB</name>
<dbReference type="Pfam" id="PF19276">
    <property type="entry name" value="HD_assoc_2"/>
    <property type="match status" value="1"/>
</dbReference>
<dbReference type="PANTHER" id="PTHR11373:SF4">
    <property type="entry name" value="DEOXYNUCLEOSIDE TRIPHOSPHATE TRIPHOSPHOHYDROLASE SAMHD1"/>
    <property type="match status" value="1"/>
</dbReference>
<dbReference type="InterPro" id="IPR006674">
    <property type="entry name" value="HD_domain"/>
</dbReference>
<dbReference type="GO" id="GO:0005634">
    <property type="term" value="C:nucleus"/>
    <property type="evidence" value="ECO:0007669"/>
    <property type="project" value="TreeGrafter"/>
</dbReference>
<dbReference type="GO" id="GO:0008832">
    <property type="term" value="F:dGTPase activity"/>
    <property type="evidence" value="ECO:0007669"/>
    <property type="project" value="TreeGrafter"/>
</dbReference>
<organism evidence="3 4">
    <name type="scientific">Tetradesmus obliquus</name>
    <name type="common">Green alga</name>
    <name type="synonym">Acutodesmus obliquus</name>
    <dbReference type="NCBI Taxonomy" id="3088"/>
    <lineage>
        <taxon>Eukaryota</taxon>
        <taxon>Viridiplantae</taxon>
        <taxon>Chlorophyta</taxon>
        <taxon>core chlorophytes</taxon>
        <taxon>Chlorophyceae</taxon>
        <taxon>CS clade</taxon>
        <taxon>Sphaeropleales</taxon>
        <taxon>Scenedesmaceae</taxon>
        <taxon>Tetradesmus</taxon>
    </lineage>
</organism>
<feature type="region of interest" description="Disordered" evidence="1">
    <location>
        <begin position="562"/>
        <end position="585"/>
    </location>
</feature>
<evidence type="ECO:0000313" key="4">
    <source>
        <dbReference type="Proteomes" id="UP000256970"/>
    </source>
</evidence>
<protein>
    <recommendedName>
        <fullName evidence="2">HD/PDEase domain-containing protein</fullName>
    </recommendedName>
</protein>
<dbReference type="Gene3D" id="1.10.3210.10">
    <property type="entry name" value="Hypothetical protein af1432"/>
    <property type="match status" value="1"/>
</dbReference>
<dbReference type="CDD" id="cd00077">
    <property type="entry name" value="HDc"/>
    <property type="match status" value="1"/>
</dbReference>
<gene>
    <name evidence="3" type="ORF">BQ4739_LOCUS9161</name>
</gene>
<dbReference type="SUPFAM" id="SSF109604">
    <property type="entry name" value="HD-domain/PDEase-like"/>
    <property type="match status" value="1"/>
</dbReference>
<dbReference type="Proteomes" id="UP000256970">
    <property type="component" value="Unassembled WGS sequence"/>
</dbReference>
<accession>A0A383VVF6</accession>
<dbReference type="Gene3D" id="3.30.70.2760">
    <property type="match status" value="1"/>
</dbReference>
<evidence type="ECO:0000256" key="1">
    <source>
        <dbReference type="SAM" id="MobiDB-lite"/>
    </source>
</evidence>
<proteinExistence type="predicted"/>
<dbReference type="Pfam" id="PF01966">
    <property type="entry name" value="HD"/>
    <property type="match status" value="1"/>
</dbReference>
<dbReference type="GO" id="GO:0006203">
    <property type="term" value="P:dGTP catabolic process"/>
    <property type="evidence" value="ECO:0007669"/>
    <property type="project" value="TreeGrafter"/>
</dbReference>
<dbReference type="InterPro" id="IPR050135">
    <property type="entry name" value="dGTPase-like"/>
</dbReference>
<dbReference type="STRING" id="3088.A0A383VVF6"/>
<evidence type="ECO:0000313" key="3">
    <source>
        <dbReference type="EMBL" id="SZX68843.1"/>
    </source>
</evidence>
<sequence>MADFAHCEDASALQDYWAFRSEVGLSLQDAVHGTVQLGPTARLLCDSLPVQRLRGLSQLGATRWAFPTAEHSRFGHCAGTAHLAVAAARHLAGTGLRVTPGQVELLEAAALCHDVGHGPFSHTFESCFLPAVRGNHCWHHEDMSARLLEYAVDQQALDISKEQLHLMHAIISGSSSSSNGNSSNGCAGISGHWGDSDSSWRLQIVANATNGVDVDKVDYLRRDALMTGVGAAYDFTPLLSNCRVIEGELCFHSSQQPALVGLFAARAAMHSSVYQHRSARAAELMVVDALLAADPVLHISKHVDDPEAFLTLDDSLLGEIKRAARRDPQCPHLAAAAAILRRLDTRQLYAWAAEAAVPEQFVLERGAAACSLPAADVIAHQDSSLGVYLSEGDLRLSNMSIDCGKGIHDPLDYTRLYSSNSSSSSSSTWLASQGIARPASFMQRKVRVYLARPCQGSDRGRYLRAVQAAFERAVAARFGSGATICCCADGSSSARLDPWQQQQQQSCVTTQPLAAAAAGFNAQQHMIQGTAGLVSWPPSPQQQKQQQQQRQRQRLLQAELADDPMSGFDVEADGEGCSVGQQQQGCSLQDGPVVKVWSEES</sequence>
<dbReference type="SMART" id="SM00471">
    <property type="entry name" value="HDc"/>
    <property type="match status" value="1"/>
</dbReference>
<evidence type="ECO:0000259" key="2">
    <source>
        <dbReference type="SMART" id="SM00471"/>
    </source>
</evidence>
<keyword evidence="4" id="KW-1185">Reference proteome</keyword>
<dbReference type="EMBL" id="FNXT01000885">
    <property type="protein sequence ID" value="SZX68843.1"/>
    <property type="molecule type" value="Genomic_DNA"/>
</dbReference>
<dbReference type="InterPro" id="IPR003607">
    <property type="entry name" value="HD/PDEase_dom"/>
</dbReference>
<dbReference type="InterPro" id="IPR045509">
    <property type="entry name" value="HD_assoc_2"/>
</dbReference>
<feature type="domain" description="HD/PDEase" evidence="2">
    <location>
        <begin position="69"/>
        <end position="229"/>
    </location>
</feature>
<feature type="compositionally biased region" description="Low complexity" evidence="1">
    <location>
        <begin position="575"/>
        <end position="585"/>
    </location>
</feature>
<dbReference type="PANTHER" id="PTHR11373">
    <property type="entry name" value="DEOXYNUCLEOSIDE TRIPHOSPHATE TRIPHOSPHOHYDROLASE"/>
    <property type="match status" value="1"/>
</dbReference>